<dbReference type="EMBL" id="CP001700">
    <property type="protein sequence ID" value="ACU75189.1"/>
    <property type="molecule type" value="Genomic_DNA"/>
</dbReference>
<keyword evidence="2" id="KW-1185">Reference proteome</keyword>
<evidence type="ECO:0000313" key="1">
    <source>
        <dbReference type="EMBL" id="ACU75189.1"/>
    </source>
</evidence>
<gene>
    <name evidence="1" type="ordered locus">Caci_6335</name>
</gene>
<evidence type="ECO:0000313" key="2">
    <source>
        <dbReference type="Proteomes" id="UP000000851"/>
    </source>
</evidence>
<sequence>MTENTAVTEVEVEIYVDEATSDTAAPCDVCRW</sequence>
<organism evidence="1 2">
    <name type="scientific">Catenulispora acidiphila (strain DSM 44928 / JCM 14897 / NBRC 102108 / NRRL B-24433 / ID139908)</name>
    <dbReference type="NCBI Taxonomy" id="479433"/>
    <lineage>
        <taxon>Bacteria</taxon>
        <taxon>Bacillati</taxon>
        <taxon>Actinomycetota</taxon>
        <taxon>Actinomycetes</taxon>
        <taxon>Catenulisporales</taxon>
        <taxon>Catenulisporaceae</taxon>
        <taxon>Catenulispora</taxon>
    </lineage>
</organism>
<dbReference type="HOGENOM" id="CLU_3388687_0_0_11"/>
<accession>C7QKB5</accession>
<name>C7QKB5_CATAD</name>
<protein>
    <submittedName>
        <fullName evidence="1">Uncharacterized protein</fullName>
    </submittedName>
</protein>
<dbReference type="Proteomes" id="UP000000851">
    <property type="component" value="Chromosome"/>
</dbReference>
<reference evidence="1 2" key="1">
    <citation type="journal article" date="2009" name="Stand. Genomic Sci.">
        <title>Complete genome sequence of Catenulispora acidiphila type strain (ID 139908).</title>
        <authorList>
            <person name="Copeland A."/>
            <person name="Lapidus A."/>
            <person name="Glavina Del Rio T."/>
            <person name="Nolan M."/>
            <person name="Lucas S."/>
            <person name="Chen F."/>
            <person name="Tice H."/>
            <person name="Cheng J.F."/>
            <person name="Bruce D."/>
            <person name="Goodwin L."/>
            <person name="Pitluck S."/>
            <person name="Mikhailova N."/>
            <person name="Pati A."/>
            <person name="Ivanova N."/>
            <person name="Mavromatis K."/>
            <person name="Chen A."/>
            <person name="Palaniappan K."/>
            <person name="Chain P."/>
            <person name="Land M."/>
            <person name="Hauser L."/>
            <person name="Chang Y.J."/>
            <person name="Jeffries C.D."/>
            <person name="Chertkov O."/>
            <person name="Brettin T."/>
            <person name="Detter J.C."/>
            <person name="Han C."/>
            <person name="Ali Z."/>
            <person name="Tindall B.J."/>
            <person name="Goker M."/>
            <person name="Bristow J."/>
            <person name="Eisen J.A."/>
            <person name="Markowitz V."/>
            <person name="Hugenholtz P."/>
            <person name="Kyrpides N.C."/>
            <person name="Klenk H.P."/>
        </authorList>
    </citation>
    <scope>NUCLEOTIDE SEQUENCE [LARGE SCALE GENOMIC DNA]</scope>
    <source>
        <strain evidence="2">DSM 44928 / JCM 14897 / NBRC 102108 / NRRL B-24433 / ID139908</strain>
    </source>
</reference>
<dbReference type="InParanoid" id="C7QKB5"/>
<dbReference type="KEGG" id="cai:Caci_6335"/>
<proteinExistence type="predicted"/>
<dbReference type="AlphaFoldDB" id="C7QKB5"/>
<dbReference type="STRING" id="479433.Caci_6335"/>